<dbReference type="InterPro" id="IPR023385">
    <property type="entry name" value="YopX-like_C"/>
</dbReference>
<dbReference type="RefSeq" id="WP_263061682.1">
    <property type="nucleotide sequence ID" value="NZ_JAOUSE010000025.1"/>
</dbReference>
<evidence type="ECO:0000259" key="1">
    <source>
        <dbReference type="Pfam" id="PF09643"/>
    </source>
</evidence>
<evidence type="ECO:0000313" key="2">
    <source>
        <dbReference type="EMBL" id="MCU9594613.1"/>
    </source>
</evidence>
<reference evidence="2 3" key="1">
    <citation type="submission" date="2022-10" db="EMBL/GenBank/DDBJ databases">
        <title>Description of Fervidibacillus gen. nov. in the family Fervidibacillaceae fam. nov. with two species, Fervidibacillus albus sp. nov., and Fervidibacillus halotolerans sp. nov., isolated from tidal flat sediments.</title>
        <authorList>
            <person name="Kwon K.K."/>
            <person name="Yang S.-H."/>
        </authorList>
    </citation>
    <scope>NUCLEOTIDE SEQUENCE [LARGE SCALE GENOMIC DNA]</scope>
    <source>
        <strain evidence="2 3">DSM 23332</strain>
    </source>
</reference>
<evidence type="ECO:0000313" key="3">
    <source>
        <dbReference type="Proteomes" id="UP001208656"/>
    </source>
</evidence>
<proteinExistence type="predicted"/>
<organism evidence="2 3">
    <name type="scientific">Pallidibacillus thermolactis</name>
    <dbReference type="NCBI Taxonomy" id="251051"/>
    <lineage>
        <taxon>Bacteria</taxon>
        <taxon>Bacillati</taxon>
        <taxon>Bacillota</taxon>
        <taxon>Bacilli</taxon>
        <taxon>Bacillales</taxon>
        <taxon>Bacillaceae</taxon>
        <taxon>Pallidibacillus</taxon>
    </lineage>
</organism>
<sequence>MREIKFQVFTTDWEGVTGCFEGYFLQLLDNGEYKVAFTNSVNDFDIITTERENIRFFTGLKDKNGKEIYEGDICETVTYSGKPFGTIDVVKFSGGAFKLTDIEDALLPIPLDDSDIQSVEVIGNIFEHPHLIGGKHG</sequence>
<dbReference type="EMBL" id="JAOUSE010000025">
    <property type="protein sequence ID" value="MCU9594613.1"/>
    <property type="molecule type" value="Genomic_DNA"/>
</dbReference>
<dbReference type="InterPro" id="IPR010024">
    <property type="entry name" value="CHP16711"/>
</dbReference>
<comment type="caution">
    <text evidence="2">The sequence shown here is derived from an EMBL/GenBank/DDBJ whole genome shotgun (WGS) entry which is preliminary data.</text>
</comment>
<name>A0ABT2WG21_9BACI</name>
<protein>
    <submittedName>
        <fullName evidence="2">YopX family protein</fullName>
    </submittedName>
</protein>
<feature type="domain" description="YopX protein" evidence="1">
    <location>
        <begin position="39"/>
        <end position="132"/>
    </location>
</feature>
<dbReference type="Proteomes" id="UP001208656">
    <property type="component" value="Unassembled WGS sequence"/>
</dbReference>
<gene>
    <name evidence="2" type="ORF">OEV82_09105</name>
</gene>
<dbReference type="InterPro" id="IPR019096">
    <property type="entry name" value="YopX_protein"/>
</dbReference>
<dbReference type="Gene3D" id="2.30.30.290">
    <property type="entry name" value="YopX-like domains"/>
    <property type="match status" value="1"/>
</dbReference>
<dbReference type="NCBIfam" id="TIGR01671">
    <property type="entry name" value="phage_TIGR01671"/>
    <property type="match status" value="1"/>
</dbReference>
<dbReference type="Pfam" id="PF09643">
    <property type="entry name" value="YopX"/>
    <property type="match status" value="1"/>
</dbReference>
<dbReference type="SUPFAM" id="SSF159006">
    <property type="entry name" value="YopX-like"/>
    <property type="match status" value="1"/>
</dbReference>
<accession>A0ABT2WG21</accession>
<keyword evidence="3" id="KW-1185">Reference proteome</keyword>